<dbReference type="OrthoDB" id="1007667at2"/>
<keyword evidence="1" id="KW-0805">Transcription regulation</keyword>
<name>A0A164ADC3_9FLAO</name>
<evidence type="ECO:0000256" key="1">
    <source>
        <dbReference type="ARBA" id="ARBA00023015"/>
    </source>
</evidence>
<dbReference type="GeneID" id="82257210"/>
<dbReference type="InterPro" id="IPR009057">
    <property type="entry name" value="Homeodomain-like_sf"/>
</dbReference>
<proteinExistence type="predicted"/>
<keyword evidence="2 6" id="KW-0238">DNA-binding</keyword>
<dbReference type="PRINTS" id="PR00032">
    <property type="entry name" value="HTHARAC"/>
</dbReference>
<dbReference type="GO" id="GO:0003700">
    <property type="term" value="F:DNA-binding transcription factor activity"/>
    <property type="evidence" value="ECO:0007669"/>
    <property type="project" value="InterPro"/>
</dbReference>
<protein>
    <submittedName>
        <fullName evidence="5">AraC family transcriptional regulator</fullName>
    </submittedName>
    <submittedName>
        <fullName evidence="6">AraC-type DNA-binding protein</fullName>
    </submittedName>
</protein>
<feature type="domain" description="HTH araC/xylS-type" evidence="4">
    <location>
        <begin position="173"/>
        <end position="275"/>
    </location>
</feature>
<dbReference type="RefSeq" id="WP_038986879.1">
    <property type="nucleotide sequence ID" value="NZ_FNYS01000008.1"/>
</dbReference>
<accession>A0A164ADC3</accession>
<evidence type="ECO:0000256" key="2">
    <source>
        <dbReference type="ARBA" id="ARBA00023125"/>
    </source>
</evidence>
<evidence type="ECO:0000256" key="3">
    <source>
        <dbReference type="ARBA" id="ARBA00023163"/>
    </source>
</evidence>
<dbReference type="InterPro" id="IPR037923">
    <property type="entry name" value="HTH-like"/>
</dbReference>
<dbReference type="PANTHER" id="PTHR43280">
    <property type="entry name" value="ARAC-FAMILY TRANSCRIPTIONAL REGULATOR"/>
    <property type="match status" value="1"/>
</dbReference>
<reference evidence="5 7" key="1">
    <citation type="submission" date="2016-01" db="EMBL/GenBank/DDBJ databases">
        <title>Whole genome sequencing of Myroides marinus L41.</title>
        <authorList>
            <person name="Hong K.W."/>
        </authorList>
    </citation>
    <scope>NUCLEOTIDE SEQUENCE [LARGE SCALE GENOMIC DNA]</scope>
    <source>
        <strain evidence="5 7">L41</strain>
    </source>
</reference>
<dbReference type="PROSITE" id="PS01124">
    <property type="entry name" value="HTH_ARAC_FAMILY_2"/>
    <property type="match status" value="1"/>
</dbReference>
<dbReference type="Proteomes" id="UP000076630">
    <property type="component" value="Unassembled WGS sequence"/>
</dbReference>
<organism evidence="5 7">
    <name type="scientific">Myroides marinus</name>
    <dbReference type="NCBI Taxonomy" id="703342"/>
    <lineage>
        <taxon>Bacteria</taxon>
        <taxon>Pseudomonadati</taxon>
        <taxon>Bacteroidota</taxon>
        <taxon>Flavobacteriia</taxon>
        <taxon>Flavobacteriales</taxon>
        <taxon>Flavobacteriaceae</taxon>
        <taxon>Myroides</taxon>
    </lineage>
</organism>
<dbReference type="InterPro" id="IPR020449">
    <property type="entry name" value="Tscrpt_reg_AraC-type_HTH"/>
</dbReference>
<evidence type="ECO:0000313" key="8">
    <source>
        <dbReference type="Proteomes" id="UP000183077"/>
    </source>
</evidence>
<reference evidence="6 8" key="2">
    <citation type="submission" date="2016-10" db="EMBL/GenBank/DDBJ databases">
        <authorList>
            <person name="de Groot N.N."/>
        </authorList>
    </citation>
    <scope>NUCLEOTIDE SEQUENCE [LARGE SCALE GENOMIC DNA]</scope>
    <source>
        <strain evidence="6 8">DSM 23048</strain>
    </source>
</reference>
<dbReference type="PANTHER" id="PTHR43280:SF32">
    <property type="entry name" value="TRANSCRIPTIONAL REGULATORY PROTEIN"/>
    <property type="match status" value="1"/>
</dbReference>
<dbReference type="Gene3D" id="1.10.10.60">
    <property type="entry name" value="Homeodomain-like"/>
    <property type="match status" value="1"/>
</dbReference>
<dbReference type="SUPFAM" id="SSF46689">
    <property type="entry name" value="Homeodomain-like"/>
    <property type="match status" value="1"/>
</dbReference>
<keyword evidence="7" id="KW-1185">Reference proteome</keyword>
<evidence type="ECO:0000313" key="5">
    <source>
        <dbReference type="EMBL" id="KZE83599.1"/>
    </source>
</evidence>
<dbReference type="EMBL" id="FNYS01000008">
    <property type="protein sequence ID" value="SEI97738.1"/>
    <property type="molecule type" value="Genomic_DNA"/>
</dbReference>
<evidence type="ECO:0000259" key="4">
    <source>
        <dbReference type="PROSITE" id="PS01124"/>
    </source>
</evidence>
<evidence type="ECO:0000313" key="6">
    <source>
        <dbReference type="EMBL" id="SEI97738.1"/>
    </source>
</evidence>
<evidence type="ECO:0000313" key="7">
    <source>
        <dbReference type="Proteomes" id="UP000076630"/>
    </source>
</evidence>
<dbReference type="SUPFAM" id="SSF51215">
    <property type="entry name" value="Regulatory protein AraC"/>
    <property type="match status" value="1"/>
</dbReference>
<dbReference type="EMBL" id="LQNU01000037">
    <property type="protein sequence ID" value="KZE83599.1"/>
    <property type="molecule type" value="Genomic_DNA"/>
</dbReference>
<dbReference type="GO" id="GO:0043565">
    <property type="term" value="F:sequence-specific DNA binding"/>
    <property type="evidence" value="ECO:0007669"/>
    <property type="project" value="InterPro"/>
</dbReference>
<dbReference type="Proteomes" id="UP000183077">
    <property type="component" value="Unassembled WGS sequence"/>
</dbReference>
<dbReference type="SMART" id="SM00342">
    <property type="entry name" value="HTH_ARAC"/>
    <property type="match status" value="1"/>
</dbReference>
<gene>
    <name evidence="5" type="ORF">AV926_04245</name>
    <name evidence="6" type="ORF">SAMN04488018_10880</name>
</gene>
<dbReference type="AlphaFoldDB" id="A0A164ADC3"/>
<dbReference type="Pfam" id="PF12833">
    <property type="entry name" value="HTH_18"/>
    <property type="match status" value="1"/>
</dbReference>
<sequence>MKSVGLELNREVDVYTGIDNLQVATPQKQDYYTLILCTKGQINLKVGYHKFTIAQGSMSIISPEVIYLGGEMSKDFEVVQVFFRKSFLYKNYVKEMIVDELLYLNADYPPMYKLEEAFDHVRHNFNNLGWELETKGPYHLNIIRLKLIEILYDYNRACEYCLLGFRKGMNRQYQLTYTFKQHLEEKFKELKTVQQYAELMGITPKHLTEVIKEETGMTALQLIHERLLLEAQYLLRHSHLTVKECAYELGFDNISYFNRFFKQHLGQSPLNYRNK</sequence>
<keyword evidence="3" id="KW-0804">Transcription</keyword>
<dbReference type="InterPro" id="IPR018060">
    <property type="entry name" value="HTH_AraC"/>
</dbReference>